<keyword evidence="1" id="KW-0812">Transmembrane</keyword>
<dbReference type="Proteomes" id="UP001501265">
    <property type="component" value="Unassembled WGS sequence"/>
</dbReference>
<sequence length="116" mass="11991">MSAQPDVAVTHAACVAVRLGSVSVLRHLAAVRTPGTGSGSGSSLKGWFTAFSCAVCVVVAMVTLPLGLSHPLLCDASEKRYSGPHTTAERPQSCRTMAALATLTRADAFPRGGRPR</sequence>
<proteinExistence type="predicted"/>
<name>A0ABP9BWU6_9ACTN</name>
<comment type="caution">
    <text evidence="2">The sequence shown here is derived from an EMBL/GenBank/DDBJ whole genome shotgun (WGS) entry which is preliminary data.</text>
</comment>
<protein>
    <submittedName>
        <fullName evidence="2">Uncharacterized protein</fullName>
    </submittedName>
</protein>
<keyword evidence="3" id="KW-1185">Reference proteome</keyword>
<accession>A0ABP9BWU6</accession>
<feature type="transmembrane region" description="Helical" evidence="1">
    <location>
        <begin position="47"/>
        <end position="68"/>
    </location>
</feature>
<organism evidence="2 3">
    <name type="scientific">Streptomyces ziwulingensis</name>
    <dbReference type="NCBI Taxonomy" id="1045501"/>
    <lineage>
        <taxon>Bacteria</taxon>
        <taxon>Bacillati</taxon>
        <taxon>Actinomycetota</taxon>
        <taxon>Actinomycetes</taxon>
        <taxon>Kitasatosporales</taxon>
        <taxon>Streptomycetaceae</taxon>
        <taxon>Streptomyces</taxon>
    </lineage>
</organism>
<evidence type="ECO:0000313" key="3">
    <source>
        <dbReference type="Proteomes" id="UP001501265"/>
    </source>
</evidence>
<keyword evidence="1" id="KW-0472">Membrane</keyword>
<keyword evidence="1" id="KW-1133">Transmembrane helix</keyword>
<dbReference type="EMBL" id="BAABIG010000026">
    <property type="protein sequence ID" value="GAA4801657.1"/>
    <property type="molecule type" value="Genomic_DNA"/>
</dbReference>
<reference evidence="3" key="1">
    <citation type="journal article" date="2019" name="Int. J. Syst. Evol. Microbiol.">
        <title>The Global Catalogue of Microorganisms (GCM) 10K type strain sequencing project: providing services to taxonomists for standard genome sequencing and annotation.</title>
        <authorList>
            <consortium name="The Broad Institute Genomics Platform"/>
            <consortium name="The Broad Institute Genome Sequencing Center for Infectious Disease"/>
            <person name="Wu L."/>
            <person name="Ma J."/>
        </authorList>
    </citation>
    <scope>NUCLEOTIDE SEQUENCE [LARGE SCALE GENOMIC DNA]</scope>
    <source>
        <strain evidence="3">JCM 18081</strain>
    </source>
</reference>
<evidence type="ECO:0000313" key="2">
    <source>
        <dbReference type="EMBL" id="GAA4801657.1"/>
    </source>
</evidence>
<evidence type="ECO:0000256" key="1">
    <source>
        <dbReference type="SAM" id="Phobius"/>
    </source>
</evidence>
<gene>
    <name evidence="2" type="ORF">GCM10023220_33030</name>
</gene>